<reference evidence="2 3" key="1">
    <citation type="journal article" date="2023" name="Mol. Biol. Evol.">
        <title>Genomics of Secondarily Temperate Adaptation in the Only Non-Antarctic Icefish.</title>
        <authorList>
            <person name="Rivera-Colon A.G."/>
            <person name="Rayamajhi N."/>
            <person name="Minhas B.F."/>
            <person name="Madrigal G."/>
            <person name="Bilyk K.T."/>
            <person name="Yoon V."/>
            <person name="Hune M."/>
            <person name="Gregory S."/>
            <person name="Cheng C.H.C."/>
            <person name="Catchen J.M."/>
        </authorList>
    </citation>
    <scope>NUCLEOTIDE SEQUENCE [LARGE SCALE GENOMIC DNA]</scope>
    <source>
        <tissue evidence="2">White muscle</tissue>
    </source>
</reference>
<proteinExistence type="predicted"/>
<evidence type="ECO:0000313" key="2">
    <source>
        <dbReference type="EMBL" id="KAK5911609.1"/>
    </source>
</evidence>
<dbReference type="Proteomes" id="UP001331515">
    <property type="component" value="Unassembled WGS sequence"/>
</dbReference>
<feature type="chain" id="PRO_5042840298" description="Secreted protein" evidence="1">
    <location>
        <begin position="18"/>
        <end position="111"/>
    </location>
</feature>
<feature type="signal peptide" evidence="1">
    <location>
        <begin position="1"/>
        <end position="17"/>
    </location>
</feature>
<sequence length="111" mass="12928">MTCGVHLGIFLIVLVQAEHVRCLWASQAQSKNNTYVGFRQNNREADKQSKSLRGYWFFAAVLEHREREKYDLWSSFGDFPYFLGSSRACALFVGFKSSEQEQQHICWLQAK</sequence>
<name>A0AAN8CY26_CHAGU</name>
<keyword evidence="1" id="KW-0732">Signal</keyword>
<accession>A0AAN8CY26</accession>
<evidence type="ECO:0000256" key="1">
    <source>
        <dbReference type="SAM" id="SignalP"/>
    </source>
</evidence>
<evidence type="ECO:0008006" key="4">
    <source>
        <dbReference type="Google" id="ProtNLM"/>
    </source>
</evidence>
<keyword evidence="3" id="KW-1185">Reference proteome</keyword>
<dbReference type="AlphaFoldDB" id="A0AAN8CY26"/>
<protein>
    <recommendedName>
        <fullName evidence="4">Secreted protein</fullName>
    </recommendedName>
</protein>
<organism evidence="2 3">
    <name type="scientific">Champsocephalus gunnari</name>
    <name type="common">Mackerel icefish</name>
    <dbReference type="NCBI Taxonomy" id="52237"/>
    <lineage>
        <taxon>Eukaryota</taxon>
        <taxon>Metazoa</taxon>
        <taxon>Chordata</taxon>
        <taxon>Craniata</taxon>
        <taxon>Vertebrata</taxon>
        <taxon>Euteleostomi</taxon>
        <taxon>Actinopterygii</taxon>
        <taxon>Neopterygii</taxon>
        <taxon>Teleostei</taxon>
        <taxon>Neoteleostei</taxon>
        <taxon>Acanthomorphata</taxon>
        <taxon>Eupercaria</taxon>
        <taxon>Perciformes</taxon>
        <taxon>Notothenioidei</taxon>
        <taxon>Channichthyidae</taxon>
        <taxon>Champsocephalus</taxon>
    </lineage>
</organism>
<gene>
    <name evidence="2" type="ORF">CgunFtcFv8_005769</name>
</gene>
<dbReference type="EMBL" id="JAURVH010001528">
    <property type="protein sequence ID" value="KAK5911609.1"/>
    <property type="molecule type" value="Genomic_DNA"/>
</dbReference>
<evidence type="ECO:0000313" key="3">
    <source>
        <dbReference type="Proteomes" id="UP001331515"/>
    </source>
</evidence>
<comment type="caution">
    <text evidence="2">The sequence shown here is derived from an EMBL/GenBank/DDBJ whole genome shotgun (WGS) entry which is preliminary data.</text>
</comment>